<accession>A0ABP7SD99</accession>
<gene>
    <name evidence="2" type="ORF">GCM10022232_58880</name>
</gene>
<reference evidence="3" key="1">
    <citation type="journal article" date="2019" name="Int. J. Syst. Evol. Microbiol.">
        <title>The Global Catalogue of Microorganisms (GCM) 10K type strain sequencing project: providing services to taxonomists for standard genome sequencing and annotation.</title>
        <authorList>
            <consortium name="The Broad Institute Genomics Platform"/>
            <consortium name="The Broad Institute Genome Sequencing Center for Infectious Disease"/>
            <person name="Wu L."/>
            <person name="Ma J."/>
        </authorList>
    </citation>
    <scope>NUCLEOTIDE SEQUENCE [LARGE SCALE GENOMIC DNA]</scope>
    <source>
        <strain evidence="3">JCM 16924</strain>
    </source>
</reference>
<name>A0ABP7SD99_9ACTN</name>
<dbReference type="Proteomes" id="UP001500456">
    <property type="component" value="Unassembled WGS sequence"/>
</dbReference>
<comment type="caution">
    <text evidence="2">The sequence shown here is derived from an EMBL/GenBank/DDBJ whole genome shotgun (WGS) entry which is preliminary data.</text>
</comment>
<proteinExistence type="predicted"/>
<feature type="compositionally biased region" description="Basic and acidic residues" evidence="1">
    <location>
        <begin position="106"/>
        <end position="119"/>
    </location>
</feature>
<feature type="region of interest" description="Disordered" evidence="1">
    <location>
        <begin position="66"/>
        <end position="160"/>
    </location>
</feature>
<sequence length="160" mass="16879">MAAIPGVTEDRNIKYGADEWGYRNVAVAFPGARGLQLACAGPGGVLASGAWRSSFVATEDRNFYDFKPTQETKPCGGRLTGAQDRNARGTGMTESSVGWRSPSGATEDRNTEVKRERRVSTSSGGCGPGDRGSQRRTGPDRHTTGGSVAVGVRGDRGSQR</sequence>
<keyword evidence="3" id="KW-1185">Reference proteome</keyword>
<evidence type="ECO:0000256" key="1">
    <source>
        <dbReference type="SAM" id="MobiDB-lite"/>
    </source>
</evidence>
<dbReference type="EMBL" id="BAAAZX010000018">
    <property type="protein sequence ID" value="GAA4010177.1"/>
    <property type="molecule type" value="Genomic_DNA"/>
</dbReference>
<protein>
    <submittedName>
        <fullName evidence="2">Uncharacterized protein</fullName>
    </submittedName>
</protein>
<organism evidence="2 3">
    <name type="scientific">Streptomyces plumbiresistens</name>
    <dbReference type="NCBI Taxonomy" id="511811"/>
    <lineage>
        <taxon>Bacteria</taxon>
        <taxon>Bacillati</taxon>
        <taxon>Actinomycetota</taxon>
        <taxon>Actinomycetes</taxon>
        <taxon>Kitasatosporales</taxon>
        <taxon>Streptomycetaceae</taxon>
        <taxon>Streptomyces</taxon>
    </lineage>
</organism>
<evidence type="ECO:0000313" key="3">
    <source>
        <dbReference type="Proteomes" id="UP001500456"/>
    </source>
</evidence>
<evidence type="ECO:0000313" key="2">
    <source>
        <dbReference type="EMBL" id="GAA4010177.1"/>
    </source>
</evidence>